<gene>
    <name evidence="2" type="ORF">P4S50_19645</name>
</gene>
<keyword evidence="1" id="KW-0472">Membrane</keyword>
<reference evidence="2 3" key="1">
    <citation type="submission" date="2023-03" db="EMBL/GenBank/DDBJ databases">
        <title>Complete genome sequence of Tepidibacter sp. SWIR-1, isolated from a deep-sea hydrothermal vent.</title>
        <authorList>
            <person name="Li X."/>
        </authorList>
    </citation>
    <scope>NUCLEOTIDE SEQUENCE [LARGE SCALE GENOMIC DNA]</scope>
    <source>
        <strain evidence="2 3">SWIR-1</strain>
    </source>
</reference>
<feature type="transmembrane region" description="Helical" evidence="1">
    <location>
        <begin position="75"/>
        <end position="93"/>
    </location>
</feature>
<keyword evidence="1" id="KW-1133">Transmembrane helix</keyword>
<organism evidence="2 3">
    <name type="scientific">Tepidibacter hydrothermalis</name>
    <dbReference type="NCBI Taxonomy" id="3036126"/>
    <lineage>
        <taxon>Bacteria</taxon>
        <taxon>Bacillati</taxon>
        <taxon>Bacillota</taxon>
        <taxon>Clostridia</taxon>
        <taxon>Peptostreptococcales</taxon>
        <taxon>Peptostreptococcaceae</taxon>
        <taxon>Tepidibacter</taxon>
    </lineage>
</organism>
<protein>
    <submittedName>
        <fullName evidence="2">Uncharacterized protein</fullName>
    </submittedName>
</protein>
<dbReference type="Proteomes" id="UP001222800">
    <property type="component" value="Chromosome"/>
</dbReference>
<feature type="transmembrane region" description="Helical" evidence="1">
    <location>
        <begin position="6"/>
        <end position="28"/>
    </location>
</feature>
<evidence type="ECO:0000313" key="2">
    <source>
        <dbReference type="EMBL" id="WFD10444.1"/>
    </source>
</evidence>
<dbReference type="EMBL" id="CP120733">
    <property type="protein sequence ID" value="WFD10444.1"/>
    <property type="molecule type" value="Genomic_DNA"/>
</dbReference>
<dbReference type="RefSeq" id="WP_277732412.1">
    <property type="nucleotide sequence ID" value="NZ_CP120733.1"/>
</dbReference>
<evidence type="ECO:0000256" key="1">
    <source>
        <dbReference type="SAM" id="Phobius"/>
    </source>
</evidence>
<sequence length="94" mass="10989">MNEKYKVLLIRIIFILLFFIIIIFSHLSMKFEFHSIKERICVISKSLTTAIIGLICFINPSIAGKAFFTKDLEDIYGIEFWGLIFSIISFEYVI</sequence>
<feature type="transmembrane region" description="Helical" evidence="1">
    <location>
        <begin position="40"/>
        <end position="63"/>
    </location>
</feature>
<accession>A0ABY8EFT7</accession>
<keyword evidence="1" id="KW-0812">Transmembrane</keyword>
<keyword evidence="3" id="KW-1185">Reference proteome</keyword>
<proteinExistence type="predicted"/>
<evidence type="ECO:0000313" key="3">
    <source>
        <dbReference type="Proteomes" id="UP001222800"/>
    </source>
</evidence>
<name>A0ABY8EFT7_9FIRM</name>